<dbReference type="InterPro" id="IPR013783">
    <property type="entry name" value="Ig-like_fold"/>
</dbReference>
<keyword evidence="4" id="KW-1185">Reference proteome</keyword>
<evidence type="ECO:0000256" key="1">
    <source>
        <dbReference type="ARBA" id="ARBA00022729"/>
    </source>
</evidence>
<dbReference type="Ensembl" id="ENSZLMT00000012908.1">
    <property type="protein sequence ID" value="ENSZLMP00000012560.1"/>
    <property type="gene ID" value="ENSZLMG00000008727.1"/>
</dbReference>
<sequence>WGGNVPGSIACDGPCPPAPPCLAEPPETPQVSCYRRSHDKDVLCEWPQQEKPSPVLPLLLGAGVAEGIVPGPKSHLSPAVKPDPPVNVTVKAVEKAPQWLQVNWSYPSSWDPRFYWLRFQVRYRPEPAPTFMEVRPSLHVVQVRAKDEFGHGAWSEWSQEAVGTPWTGRREIWGPETGYSAWSLPVSYSFLTV</sequence>
<dbReference type="Gene3D" id="2.60.40.10">
    <property type="entry name" value="Immunoglobulins"/>
    <property type="match status" value="3"/>
</dbReference>
<dbReference type="GO" id="GO:0004896">
    <property type="term" value="F:cytokine receptor activity"/>
    <property type="evidence" value="ECO:0007669"/>
    <property type="project" value="InterPro"/>
</dbReference>
<dbReference type="PROSITE" id="PS01354">
    <property type="entry name" value="HEMATOPO_REC_L_F3"/>
    <property type="match status" value="1"/>
</dbReference>
<accession>A0A8D2PHU7</accession>
<dbReference type="CDD" id="cd00063">
    <property type="entry name" value="FN3"/>
    <property type="match status" value="1"/>
</dbReference>
<proteinExistence type="predicted"/>
<dbReference type="InterPro" id="IPR003961">
    <property type="entry name" value="FN3_dom"/>
</dbReference>
<reference evidence="3" key="1">
    <citation type="submission" date="2025-08" db="UniProtKB">
        <authorList>
            <consortium name="Ensembl"/>
        </authorList>
    </citation>
    <scope>IDENTIFICATION</scope>
</reference>
<keyword evidence="1" id="KW-0732">Signal</keyword>
<evidence type="ECO:0000313" key="4">
    <source>
        <dbReference type="Proteomes" id="UP000694401"/>
    </source>
</evidence>
<dbReference type="Proteomes" id="UP000694401">
    <property type="component" value="Unassembled WGS sequence"/>
</dbReference>
<dbReference type="GO" id="GO:0016020">
    <property type="term" value="C:membrane"/>
    <property type="evidence" value="ECO:0007669"/>
    <property type="project" value="InterPro"/>
</dbReference>
<dbReference type="SUPFAM" id="SSF49265">
    <property type="entry name" value="Fibronectin type III"/>
    <property type="match status" value="2"/>
</dbReference>
<keyword evidence="2" id="KW-0325">Glycoprotein</keyword>
<organism evidence="3 4">
    <name type="scientific">Zosterops lateralis melanops</name>
    <dbReference type="NCBI Taxonomy" id="1220523"/>
    <lineage>
        <taxon>Eukaryota</taxon>
        <taxon>Metazoa</taxon>
        <taxon>Chordata</taxon>
        <taxon>Craniata</taxon>
        <taxon>Vertebrata</taxon>
        <taxon>Euteleostomi</taxon>
        <taxon>Archelosauria</taxon>
        <taxon>Archosauria</taxon>
        <taxon>Dinosauria</taxon>
        <taxon>Saurischia</taxon>
        <taxon>Theropoda</taxon>
        <taxon>Coelurosauria</taxon>
        <taxon>Aves</taxon>
        <taxon>Neognathae</taxon>
        <taxon>Neoaves</taxon>
        <taxon>Telluraves</taxon>
        <taxon>Australaves</taxon>
        <taxon>Passeriformes</taxon>
        <taxon>Sylvioidea</taxon>
        <taxon>Zosteropidae</taxon>
        <taxon>Zosterops</taxon>
    </lineage>
</organism>
<name>A0A8D2PHU7_ZOSLA</name>
<dbReference type="InterPro" id="IPR003530">
    <property type="entry name" value="Hematopoietin_rcpt_L_F3_CS"/>
</dbReference>
<reference evidence="3" key="2">
    <citation type="submission" date="2025-09" db="UniProtKB">
        <authorList>
            <consortium name="Ensembl"/>
        </authorList>
    </citation>
    <scope>IDENTIFICATION</scope>
</reference>
<evidence type="ECO:0000256" key="2">
    <source>
        <dbReference type="ARBA" id="ARBA00023180"/>
    </source>
</evidence>
<protein>
    <submittedName>
        <fullName evidence="3">Interleukin 6 receptor</fullName>
    </submittedName>
</protein>
<dbReference type="AlphaFoldDB" id="A0A8D2PHU7"/>
<evidence type="ECO:0000313" key="3">
    <source>
        <dbReference type="Ensembl" id="ENSZLMP00000012560.1"/>
    </source>
</evidence>
<dbReference type="InterPro" id="IPR036116">
    <property type="entry name" value="FN3_sf"/>
</dbReference>